<dbReference type="InterPro" id="IPR002818">
    <property type="entry name" value="DJ-1/PfpI"/>
</dbReference>
<reference evidence="4 5" key="1">
    <citation type="submission" date="2018-06" db="EMBL/GenBank/DDBJ databases">
        <title>Genomic Encyclopedia of Archaeal and Bacterial Type Strains, Phase II (KMG-II): from individual species to whole genera.</title>
        <authorList>
            <person name="Goeker M."/>
        </authorList>
    </citation>
    <scope>NUCLEOTIDE SEQUENCE [LARGE SCALE GENOMIC DNA]</scope>
    <source>
        <strain evidence="4 5">DSM 29821</strain>
    </source>
</reference>
<dbReference type="Pfam" id="PF01965">
    <property type="entry name" value="DJ-1_PfpI"/>
    <property type="match status" value="1"/>
</dbReference>
<dbReference type="Gene3D" id="3.40.50.880">
    <property type="match status" value="1"/>
</dbReference>
<dbReference type="Proteomes" id="UP000249819">
    <property type="component" value="Unassembled WGS sequence"/>
</dbReference>
<dbReference type="RefSeq" id="WP_111592481.1">
    <property type="nucleotide sequence ID" value="NZ_QLMA01000004.1"/>
</dbReference>
<keyword evidence="5" id="KW-1185">Reference proteome</keyword>
<dbReference type="Gene3D" id="1.10.10.60">
    <property type="entry name" value="Homeodomain-like"/>
    <property type="match status" value="1"/>
</dbReference>
<dbReference type="GO" id="GO:0043565">
    <property type="term" value="F:sequence-specific DNA binding"/>
    <property type="evidence" value="ECO:0007669"/>
    <property type="project" value="InterPro"/>
</dbReference>
<accession>A0A327VY76</accession>
<gene>
    <name evidence="4" type="ORF">CLV59_104144</name>
</gene>
<sequence length="310" mass="34760">MGTRRVIFLLFDSVHLLDLAGAVTVFYESGCCGHPYELKYVSPYRQPVSSAGLMFTQVDPLESVQVEPEDILIVAGMDLTKWDRADDGKWVPWLQTAARAGATICSVCTAAFALAAAGLLHGRNCTTHWAYTKKLQADYPDLQVQENRLFVKSDRIYTSAGISTGIDLALFLVEEDHGPDFACTVAKDMVIYIRRDGEASQQSVYLQYRQHINHQVHQVQDYIAKHLHEKLSLTALATLVYSSPRNLTRLFKAETGVTIGQYIRDLREEKARQLLKEDHKASWIAKTCGISDIRLLRTLARKEGVALNMA</sequence>
<dbReference type="InterPro" id="IPR018060">
    <property type="entry name" value="HTH_AraC"/>
</dbReference>
<evidence type="ECO:0000256" key="2">
    <source>
        <dbReference type="ARBA" id="ARBA00023163"/>
    </source>
</evidence>
<dbReference type="PANTHER" id="PTHR43130:SF3">
    <property type="entry name" value="HTH-TYPE TRANSCRIPTIONAL REGULATOR RV1931C"/>
    <property type="match status" value="1"/>
</dbReference>
<evidence type="ECO:0000259" key="3">
    <source>
        <dbReference type="PROSITE" id="PS01124"/>
    </source>
</evidence>
<keyword evidence="1" id="KW-0805">Transcription regulation</keyword>
<dbReference type="InterPro" id="IPR009057">
    <property type="entry name" value="Homeodomain-like_sf"/>
</dbReference>
<dbReference type="PROSITE" id="PS01124">
    <property type="entry name" value="HTH_ARAC_FAMILY_2"/>
    <property type="match status" value="1"/>
</dbReference>
<name>A0A327VY76_9BACT</name>
<dbReference type="GO" id="GO:0003700">
    <property type="term" value="F:DNA-binding transcription factor activity"/>
    <property type="evidence" value="ECO:0007669"/>
    <property type="project" value="InterPro"/>
</dbReference>
<dbReference type="PANTHER" id="PTHR43130">
    <property type="entry name" value="ARAC-FAMILY TRANSCRIPTIONAL REGULATOR"/>
    <property type="match status" value="1"/>
</dbReference>
<dbReference type="SUPFAM" id="SSF46689">
    <property type="entry name" value="Homeodomain-like"/>
    <property type="match status" value="1"/>
</dbReference>
<keyword evidence="2" id="KW-0804">Transcription</keyword>
<feature type="domain" description="HTH araC/xylS-type" evidence="3">
    <location>
        <begin position="217"/>
        <end position="302"/>
    </location>
</feature>
<proteinExistence type="predicted"/>
<protein>
    <submittedName>
        <fullName evidence="4">Transcriptional regulator GlxA family with amidase domain</fullName>
    </submittedName>
</protein>
<evidence type="ECO:0000256" key="1">
    <source>
        <dbReference type="ARBA" id="ARBA00023015"/>
    </source>
</evidence>
<comment type="caution">
    <text evidence="4">The sequence shown here is derived from an EMBL/GenBank/DDBJ whole genome shotgun (WGS) entry which is preliminary data.</text>
</comment>
<dbReference type="InterPro" id="IPR052158">
    <property type="entry name" value="INH-QAR"/>
</dbReference>
<dbReference type="AlphaFoldDB" id="A0A327VY76"/>
<organism evidence="4 5">
    <name type="scientific">Chitinophaga dinghuensis</name>
    <dbReference type="NCBI Taxonomy" id="1539050"/>
    <lineage>
        <taxon>Bacteria</taxon>
        <taxon>Pseudomonadati</taxon>
        <taxon>Bacteroidota</taxon>
        <taxon>Chitinophagia</taxon>
        <taxon>Chitinophagales</taxon>
        <taxon>Chitinophagaceae</taxon>
        <taxon>Chitinophaga</taxon>
    </lineage>
</organism>
<evidence type="ECO:0000313" key="4">
    <source>
        <dbReference type="EMBL" id="RAJ81919.1"/>
    </source>
</evidence>
<dbReference type="EMBL" id="QLMA01000004">
    <property type="protein sequence ID" value="RAJ81919.1"/>
    <property type="molecule type" value="Genomic_DNA"/>
</dbReference>
<evidence type="ECO:0000313" key="5">
    <source>
        <dbReference type="Proteomes" id="UP000249819"/>
    </source>
</evidence>
<dbReference type="OrthoDB" id="9803764at2"/>
<dbReference type="InterPro" id="IPR029062">
    <property type="entry name" value="Class_I_gatase-like"/>
</dbReference>
<dbReference type="SUPFAM" id="SSF52317">
    <property type="entry name" value="Class I glutamine amidotransferase-like"/>
    <property type="match status" value="1"/>
</dbReference>
<dbReference type="SMART" id="SM00342">
    <property type="entry name" value="HTH_ARAC"/>
    <property type="match status" value="1"/>
</dbReference>
<dbReference type="Pfam" id="PF12833">
    <property type="entry name" value="HTH_18"/>
    <property type="match status" value="1"/>
</dbReference>
<dbReference type="CDD" id="cd03137">
    <property type="entry name" value="GATase1_AraC_1"/>
    <property type="match status" value="1"/>
</dbReference>